<gene>
    <name evidence="2" type="ORF">PVE99_26280</name>
</gene>
<dbReference type="CDD" id="cd00085">
    <property type="entry name" value="HNHc"/>
    <property type="match status" value="1"/>
</dbReference>
<dbReference type="InterPro" id="IPR004919">
    <property type="entry name" value="GmrSD_N"/>
</dbReference>
<dbReference type="InterPro" id="IPR003615">
    <property type="entry name" value="HNH_nuc"/>
</dbReference>
<comment type="caution">
    <text evidence="2">The sequence shown here is derived from an EMBL/GenBank/DDBJ whole genome shotgun (WGS) entry which is preliminary data.</text>
</comment>
<evidence type="ECO:0000313" key="2">
    <source>
        <dbReference type="EMBL" id="MDD9785878.1"/>
    </source>
</evidence>
<dbReference type="PANTHER" id="PTHR39639">
    <property type="entry name" value="CHROMOSOME 16, WHOLE GENOME SHOTGUN SEQUENCE"/>
    <property type="match status" value="1"/>
</dbReference>
<feature type="domain" description="HNH nuclease" evidence="1">
    <location>
        <begin position="797"/>
        <end position="851"/>
    </location>
</feature>
<dbReference type="RefSeq" id="WP_274589346.1">
    <property type="nucleotide sequence ID" value="NZ_JARAOX010000219.1"/>
</dbReference>
<dbReference type="Gene3D" id="1.10.30.50">
    <property type="match status" value="1"/>
</dbReference>
<dbReference type="Proteomes" id="UP001213771">
    <property type="component" value="Unassembled WGS sequence"/>
</dbReference>
<dbReference type="EMBL" id="JARAOX010000219">
    <property type="protein sequence ID" value="MDD9785878.1"/>
    <property type="molecule type" value="Genomic_DNA"/>
</dbReference>
<evidence type="ECO:0000313" key="3">
    <source>
        <dbReference type="Proteomes" id="UP001213771"/>
    </source>
</evidence>
<dbReference type="Pfam" id="PF01844">
    <property type="entry name" value="HNH"/>
    <property type="match status" value="1"/>
</dbReference>
<dbReference type="Pfam" id="PF03235">
    <property type="entry name" value="GmrSD_N"/>
    <property type="match status" value="2"/>
</dbReference>
<sequence>MNSNMLSKEQEILNIFKESLKIESKVMTVDTLFCNPRKRRSIKEDPYYQRNYVWDEDKATYFIESILLGTEIPPLVFFSNDKITEVIDGRQRFETIERFINNKFHLTKKGLRVLKDLRKKTFDELNVEIQDIFWDTKLRIIEFSVLKNSQLTEQNEDFIKKEIFRRYNSGITPLQRAEVDKAYYINNDINEYFKNQISADKYIYTLLLDLFFVDREKERMKYNATLEKVMLKIRSLLVLHQIPIKYYSTLKGREEIKKLLFEVLANNIEEEELYYKQFIGKIEVLDSIKTLFDKKKLYSNRLVFESLFWALNVCEIEKVDFKIFKEDQFIAELIEYVSINISDFTLENHHFGKETLQRYVIVSKFFEEKFSIDFNLYLYNSTQFKEEQKELFNTTETDADKLSELETLRLNRPDAATTTIEDIMRQMMRKRFLLRPSYQRGEAINRAKASSLIESILLGIQLPPIFIYKRTDGISEVIDGQQRLLSILGYIGQSFIDEDGEIVFSEKNEYKLNKLKFFSELEGKKFNELPEELCNTIYEFNLSLVTIDAKINPTFDPIDLFIRLNNKPFPIRENTFEMWNSYIDKEIISLCKEKTKKYSSWFYARLNNSRMENEELFIILSYLDYKYHNKDTVVTDYLDIYQQRGKTSARIKDKGDITRTLDSALENEEVKKSFIKSLKNTEIFIKKTQTLLVDKNVENIESFLKTELEHIFQINKTSRRRTLQNFYLLWYLMKDVNQSMILRKRFEIKKEVKSIFLFIKTFIQDDESQLTDEFTAKAEQFIQKFKVSKRSINLNQEEKEYLIDSQKQTCPICQGILLNTDEIEVDHIIPLSVGGREAIANLQVTHKNCNRQKGNQMN</sequence>
<reference evidence="2 3" key="1">
    <citation type="submission" date="2023-02" db="EMBL/GenBank/DDBJ databases">
        <authorList>
            <person name="Olszewska D."/>
        </authorList>
    </citation>
    <scope>NUCLEOTIDE SEQUENCE [LARGE SCALE GENOMIC DNA]</scope>
    <source>
        <strain evidence="2 3">FDU301</strain>
    </source>
</reference>
<protein>
    <submittedName>
        <fullName evidence="2">DUF262 domain-containing protein</fullName>
    </submittedName>
</protein>
<dbReference type="SMART" id="SM00507">
    <property type="entry name" value="HNHc"/>
    <property type="match status" value="1"/>
</dbReference>
<evidence type="ECO:0000259" key="1">
    <source>
        <dbReference type="SMART" id="SM00507"/>
    </source>
</evidence>
<dbReference type="PANTHER" id="PTHR39639:SF1">
    <property type="entry name" value="DUF262 DOMAIN-CONTAINING PROTEIN"/>
    <property type="match status" value="1"/>
</dbReference>
<dbReference type="InterPro" id="IPR002711">
    <property type="entry name" value="HNH"/>
</dbReference>
<name>A0ABD4X036_PRIMG</name>
<organism evidence="2 3">
    <name type="scientific">Priestia megaterium</name>
    <name type="common">Bacillus megaterium</name>
    <dbReference type="NCBI Taxonomy" id="1404"/>
    <lineage>
        <taxon>Bacteria</taxon>
        <taxon>Bacillati</taxon>
        <taxon>Bacillota</taxon>
        <taxon>Bacilli</taxon>
        <taxon>Bacillales</taxon>
        <taxon>Bacillaceae</taxon>
        <taxon>Priestia</taxon>
    </lineage>
</organism>
<proteinExistence type="predicted"/>
<accession>A0ABD4X036</accession>
<dbReference type="AlphaFoldDB" id="A0ABD4X036"/>